<evidence type="ECO:0000313" key="3">
    <source>
        <dbReference type="Proteomes" id="UP000270094"/>
    </source>
</evidence>
<dbReference type="OrthoDB" id="5803365at2759"/>
<dbReference type="EMBL" id="UYYB01096810">
    <property type="protein sequence ID" value="VDM76342.1"/>
    <property type="molecule type" value="Genomic_DNA"/>
</dbReference>
<organism evidence="2 3">
    <name type="scientific">Strongylus vulgaris</name>
    <name type="common">Blood worm</name>
    <dbReference type="NCBI Taxonomy" id="40348"/>
    <lineage>
        <taxon>Eukaryota</taxon>
        <taxon>Metazoa</taxon>
        <taxon>Ecdysozoa</taxon>
        <taxon>Nematoda</taxon>
        <taxon>Chromadorea</taxon>
        <taxon>Rhabditida</taxon>
        <taxon>Rhabditina</taxon>
        <taxon>Rhabditomorpha</taxon>
        <taxon>Strongyloidea</taxon>
        <taxon>Strongylidae</taxon>
        <taxon>Strongylus</taxon>
    </lineage>
</organism>
<proteinExistence type="predicted"/>
<dbReference type="AlphaFoldDB" id="A0A3P7LAQ6"/>
<keyword evidence="1" id="KW-0732">Signal</keyword>
<keyword evidence="3" id="KW-1185">Reference proteome</keyword>
<protein>
    <submittedName>
        <fullName evidence="2">Uncharacterized protein</fullName>
    </submittedName>
</protein>
<dbReference type="Proteomes" id="UP000270094">
    <property type="component" value="Unassembled WGS sequence"/>
</dbReference>
<reference evidence="2 3" key="1">
    <citation type="submission" date="2018-11" db="EMBL/GenBank/DDBJ databases">
        <authorList>
            <consortium name="Pathogen Informatics"/>
        </authorList>
    </citation>
    <scope>NUCLEOTIDE SEQUENCE [LARGE SCALE GENOMIC DNA]</scope>
</reference>
<evidence type="ECO:0000256" key="1">
    <source>
        <dbReference type="SAM" id="SignalP"/>
    </source>
</evidence>
<evidence type="ECO:0000313" key="2">
    <source>
        <dbReference type="EMBL" id="VDM76342.1"/>
    </source>
</evidence>
<accession>A0A3P7LAQ6</accession>
<sequence>MQRTALLLALLLSCTSAFLQNPICASCSGGNTYGSYSSYPNISPNPLAYFNGPTDFGNQLGKAIAASISDLVVITPKAHSFQSYSSGYSSSSSQPKLTFGSYPQSGLSTQTYGGANDYGPQTYVIQPDLYGGNANSYGGQTYGNVQTYGSQGGYENQGYGNQGGYTFSSFPNNNGYGNQYIGQPATSYGLSNYGNMATNYGNNYPTNTYGVPDPITTGGVSTGNVGSCPYCFGNKGGYKTKKAKRESKSKKD</sequence>
<name>A0A3P7LAQ6_STRVU</name>
<feature type="chain" id="PRO_5018199921" evidence="1">
    <location>
        <begin position="18"/>
        <end position="252"/>
    </location>
</feature>
<gene>
    <name evidence="2" type="ORF">SVUK_LOCUS11340</name>
</gene>
<feature type="signal peptide" evidence="1">
    <location>
        <begin position="1"/>
        <end position="17"/>
    </location>
</feature>